<keyword evidence="5 12" id="KW-0812">Transmembrane</keyword>
<keyword evidence="6 13" id="KW-1133">Transmembrane helix</keyword>
<evidence type="ECO:0000256" key="11">
    <source>
        <dbReference type="ARBA" id="ARBA00023303"/>
    </source>
</evidence>
<proteinExistence type="inferred from homology"/>
<evidence type="ECO:0000256" key="7">
    <source>
        <dbReference type="ARBA" id="ARBA00023053"/>
    </source>
</evidence>
<sequence length="517" mass="59191">MRTRDPEEWCERINETTLDGFELRLRRSLLHTMREYMRNSSVKGIRYVTDRNDPLALRCWYACVILITMLGMCVLLPLSLGSEGVSSLSVRQQLGVFPLSEVDFPAVGLCSSGRISRQSRDEYAAYLHSLDKNSTFTLNEIKMNLLAFLGVIHLSASTYDPKFMDFLKEKLGDTNVTDILYQLSPKCKRLLLRCSWSARRVSCDKLFGMRLTEFGFCCIFNSRYLSIDKNNSVFRATRIGPDEGLQVVLRDNSQDFVRRVRPSNDVQIILFDGTQHPLARAGVIRVYSSGRNSSVFLSLRARITLADPELAGYEDAWLGCGSRSWSQCVSECRARMLSALCLCTPFGQTTHTICSLEHLECLAKYREKLKYFYPGEDVHESLREEKANAIHCEHCIPNCDARHYSADMDLVPYGEHSDKIHRDNFMQGLTHMNTSVIRVYFRHSQQEIQVIELNQRWYELLNMITSVVLVSNDVNTTVSHSSLVMSLAGVTAVSVTELMYHVTLLWMNIHRNTRTDF</sequence>
<evidence type="ECO:0000256" key="10">
    <source>
        <dbReference type="ARBA" id="ARBA00023201"/>
    </source>
</evidence>
<evidence type="ECO:0000256" key="8">
    <source>
        <dbReference type="ARBA" id="ARBA00023065"/>
    </source>
</evidence>
<evidence type="ECO:0000256" key="13">
    <source>
        <dbReference type="SAM" id="Phobius"/>
    </source>
</evidence>
<gene>
    <name evidence="14" type="ORF">DCHRY22_LOCUS6032</name>
</gene>
<dbReference type="GO" id="GO:0015280">
    <property type="term" value="F:ligand-gated sodium channel activity"/>
    <property type="evidence" value="ECO:0007669"/>
    <property type="project" value="TreeGrafter"/>
</dbReference>
<keyword evidence="15" id="KW-1185">Reference proteome</keyword>
<dbReference type="Pfam" id="PF00858">
    <property type="entry name" value="ASC"/>
    <property type="match status" value="1"/>
</dbReference>
<evidence type="ECO:0000313" key="15">
    <source>
        <dbReference type="Proteomes" id="UP000789524"/>
    </source>
</evidence>
<keyword evidence="3 12" id="KW-0813">Transport</keyword>
<name>A0A8J2QTZ5_9NEOP</name>
<accession>A0A8J2QTZ5</accession>
<dbReference type="PANTHER" id="PTHR11690">
    <property type="entry name" value="AMILORIDE-SENSITIVE SODIUM CHANNEL-RELATED"/>
    <property type="match status" value="1"/>
</dbReference>
<dbReference type="GO" id="GO:0005886">
    <property type="term" value="C:plasma membrane"/>
    <property type="evidence" value="ECO:0007669"/>
    <property type="project" value="TreeGrafter"/>
</dbReference>
<evidence type="ECO:0000256" key="3">
    <source>
        <dbReference type="ARBA" id="ARBA00022448"/>
    </source>
</evidence>
<keyword evidence="10 12" id="KW-0739">Sodium transport</keyword>
<evidence type="ECO:0000256" key="2">
    <source>
        <dbReference type="ARBA" id="ARBA00007193"/>
    </source>
</evidence>
<evidence type="ECO:0000256" key="5">
    <source>
        <dbReference type="ARBA" id="ARBA00022692"/>
    </source>
</evidence>
<dbReference type="EMBL" id="CAKASE010000053">
    <property type="protein sequence ID" value="CAG9565126.1"/>
    <property type="molecule type" value="Genomic_DNA"/>
</dbReference>
<dbReference type="PANTHER" id="PTHR11690:SF253">
    <property type="entry name" value="PICKPOCKET 18-RELATED"/>
    <property type="match status" value="1"/>
</dbReference>
<keyword evidence="4 12" id="KW-0894">Sodium channel</keyword>
<dbReference type="InterPro" id="IPR001873">
    <property type="entry name" value="ENaC"/>
</dbReference>
<keyword evidence="9 13" id="KW-0472">Membrane</keyword>
<organism evidence="14 15">
    <name type="scientific">Danaus chrysippus</name>
    <name type="common">African queen</name>
    <dbReference type="NCBI Taxonomy" id="151541"/>
    <lineage>
        <taxon>Eukaryota</taxon>
        <taxon>Metazoa</taxon>
        <taxon>Ecdysozoa</taxon>
        <taxon>Arthropoda</taxon>
        <taxon>Hexapoda</taxon>
        <taxon>Insecta</taxon>
        <taxon>Pterygota</taxon>
        <taxon>Neoptera</taxon>
        <taxon>Endopterygota</taxon>
        <taxon>Lepidoptera</taxon>
        <taxon>Glossata</taxon>
        <taxon>Ditrysia</taxon>
        <taxon>Papilionoidea</taxon>
        <taxon>Nymphalidae</taxon>
        <taxon>Danainae</taxon>
        <taxon>Danaini</taxon>
        <taxon>Danaina</taxon>
        <taxon>Danaus</taxon>
        <taxon>Anosia</taxon>
    </lineage>
</organism>
<evidence type="ECO:0000256" key="12">
    <source>
        <dbReference type="RuleBase" id="RU000679"/>
    </source>
</evidence>
<evidence type="ECO:0000313" key="14">
    <source>
        <dbReference type="EMBL" id="CAG9565126.1"/>
    </source>
</evidence>
<keyword evidence="8 12" id="KW-0406">Ion transport</keyword>
<dbReference type="AlphaFoldDB" id="A0A8J2QTZ5"/>
<dbReference type="Proteomes" id="UP000789524">
    <property type="component" value="Unassembled WGS sequence"/>
</dbReference>
<comment type="similarity">
    <text evidence="2 12">Belongs to the amiloride-sensitive sodium channel (TC 1.A.6) family.</text>
</comment>
<evidence type="ECO:0000256" key="9">
    <source>
        <dbReference type="ARBA" id="ARBA00023136"/>
    </source>
</evidence>
<dbReference type="OrthoDB" id="7208184at2759"/>
<comment type="subcellular location">
    <subcellularLocation>
        <location evidence="1">Membrane</location>
        <topology evidence="1">Multi-pass membrane protein</topology>
    </subcellularLocation>
</comment>
<keyword evidence="7" id="KW-0915">Sodium</keyword>
<feature type="transmembrane region" description="Helical" evidence="13">
    <location>
        <begin position="59"/>
        <end position="80"/>
    </location>
</feature>
<evidence type="ECO:0000256" key="4">
    <source>
        <dbReference type="ARBA" id="ARBA00022461"/>
    </source>
</evidence>
<reference evidence="14" key="1">
    <citation type="submission" date="2021-09" db="EMBL/GenBank/DDBJ databases">
        <authorList>
            <person name="Martin H S."/>
        </authorList>
    </citation>
    <scope>NUCLEOTIDE SEQUENCE</scope>
</reference>
<dbReference type="Gene3D" id="2.60.470.10">
    <property type="entry name" value="Acid-sensing ion channels like domains"/>
    <property type="match status" value="1"/>
</dbReference>
<evidence type="ECO:0000256" key="6">
    <source>
        <dbReference type="ARBA" id="ARBA00022989"/>
    </source>
</evidence>
<evidence type="ECO:0000256" key="1">
    <source>
        <dbReference type="ARBA" id="ARBA00004141"/>
    </source>
</evidence>
<keyword evidence="11 12" id="KW-0407">Ion channel</keyword>
<protein>
    <submittedName>
        <fullName evidence="14">(African queen) hypothetical protein</fullName>
    </submittedName>
</protein>
<comment type="caution">
    <text evidence="14">The sequence shown here is derived from an EMBL/GenBank/DDBJ whole genome shotgun (WGS) entry which is preliminary data.</text>
</comment>